<feature type="domain" description="SGNH hydrolase-type esterase" evidence="2">
    <location>
        <begin position="47"/>
        <end position="208"/>
    </location>
</feature>
<feature type="signal peptide" evidence="1">
    <location>
        <begin position="1"/>
        <end position="19"/>
    </location>
</feature>
<comment type="caution">
    <text evidence="3">The sequence shown here is derived from an EMBL/GenBank/DDBJ whole genome shotgun (WGS) entry which is preliminary data.</text>
</comment>
<dbReference type="PANTHER" id="PTHR30383">
    <property type="entry name" value="THIOESTERASE 1/PROTEASE 1/LYSOPHOSPHOLIPASE L1"/>
    <property type="match status" value="1"/>
</dbReference>
<protein>
    <submittedName>
        <fullName evidence="3">GDSL-type esterase/lipase family protein</fullName>
    </submittedName>
</protein>
<dbReference type="GO" id="GO:0004622">
    <property type="term" value="F:phosphatidylcholine lysophospholipase activity"/>
    <property type="evidence" value="ECO:0007669"/>
    <property type="project" value="TreeGrafter"/>
</dbReference>
<evidence type="ECO:0000313" key="4">
    <source>
        <dbReference type="Proteomes" id="UP001209344"/>
    </source>
</evidence>
<gene>
    <name evidence="3" type="ORF">ONT16_10170</name>
</gene>
<evidence type="ECO:0000259" key="2">
    <source>
        <dbReference type="Pfam" id="PF13472"/>
    </source>
</evidence>
<keyword evidence="1" id="KW-0732">Signal</keyword>
<accession>A0AAP3BCU0</accession>
<evidence type="ECO:0000256" key="1">
    <source>
        <dbReference type="SAM" id="SignalP"/>
    </source>
</evidence>
<dbReference type="InterPro" id="IPR051532">
    <property type="entry name" value="Ester_Hydrolysis_Enzymes"/>
</dbReference>
<reference evidence="3" key="1">
    <citation type="submission" date="2022-11" db="EMBL/GenBank/DDBJ databases">
        <title>Genomic repertoires linked with pathogenic potency of arthritogenic Prevotella copri isolated from the gut of rheumatoid arthritis patients.</title>
        <authorList>
            <person name="Nii T."/>
            <person name="Maeda Y."/>
            <person name="Motooka D."/>
            <person name="Naito M."/>
            <person name="Matsumoto Y."/>
            <person name="Ogawa T."/>
            <person name="Oguro-Igashira E."/>
            <person name="Kishikawa T."/>
            <person name="Yamashita M."/>
            <person name="Koizumi S."/>
            <person name="Kurakawa T."/>
            <person name="Okumura R."/>
            <person name="Kayama H."/>
            <person name="Murakami M."/>
            <person name="Sakaguchi T."/>
            <person name="Das B."/>
            <person name="Nakamura S."/>
            <person name="Okada Y."/>
            <person name="Kumanogoh A."/>
            <person name="Takeda K."/>
        </authorList>
    </citation>
    <scope>NUCLEOTIDE SEQUENCE</scope>
    <source>
        <strain evidence="3">F3-75</strain>
    </source>
</reference>
<dbReference type="RefSeq" id="WP_119248666.1">
    <property type="nucleotide sequence ID" value="NZ_JAPDVK010000003.1"/>
</dbReference>
<name>A0AAP3BCU0_9BACT</name>
<organism evidence="3 4">
    <name type="scientific">Segatella copri</name>
    <dbReference type="NCBI Taxonomy" id="165179"/>
    <lineage>
        <taxon>Bacteria</taxon>
        <taxon>Pseudomonadati</taxon>
        <taxon>Bacteroidota</taxon>
        <taxon>Bacteroidia</taxon>
        <taxon>Bacteroidales</taxon>
        <taxon>Prevotellaceae</taxon>
        <taxon>Segatella</taxon>
    </lineage>
</organism>
<dbReference type="Pfam" id="PF13472">
    <property type="entry name" value="Lipase_GDSL_2"/>
    <property type="match status" value="1"/>
</dbReference>
<dbReference type="PANTHER" id="PTHR30383:SF5">
    <property type="entry name" value="SGNH HYDROLASE-TYPE ESTERASE DOMAIN-CONTAINING PROTEIN"/>
    <property type="match status" value="1"/>
</dbReference>
<dbReference type="Gene3D" id="3.40.50.1110">
    <property type="entry name" value="SGNH hydrolase"/>
    <property type="match status" value="1"/>
</dbReference>
<dbReference type="AlphaFoldDB" id="A0AAP3BCU0"/>
<dbReference type="Proteomes" id="UP001209344">
    <property type="component" value="Unassembled WGS sequence"/>
</dbReference>
<sequence length="220" mass="24727">MKKIMLSICLLCACTTLQAQGRKHTTFYDQRATLFEVLPTSKKDIIFLGNSITNGGEWAELIGNPHVKNRGISGDRTDGILDRLHVITKGKPAKIFLLIGINDLSGGRSIEEIAKNIDEIAERIKNESPSTRLYLQSVLPLNPKFNMFVTHMSRKKDVPALNALIKDIANRRGLTYIDLFSEFVTPGTQEMNPDYTNDGLHLLGKGYQNWIRILKPYLGK</sequence>
<feature type="chain" id="PRO_5043030138" evidence="1">
    <location>
        <begin position="20"/>
        <end position="220"/>
    </location>
</feature>
<evidence type="ECO:0000313" key="3">
    <source>
        <dbReference type="EMBL" id="MCW4128610.1"/>
    </source>
</evidence>
<dbReference type="InterPro" id="IPR013830">
    <property type="entry name" value="SGNH_hydro"/>
</dbReference>
<proteinExistence type="predicted"/>
<dbReference type="SUPFAM" id="SSF52266">
    <property type="entry name" value="SGNH hydrolase"/>
    <property type="match status" value="1"/>
</dbReference>
<dbReference type="EMBL" id="JAPDVK010000003">
    <property type="protein sequence ID" value="MCW4128610.1"/>
    <property type="molecule type" value="Genomic_DNA"/>
</dbReference>
<dbReference type="InterPro" id="IPR036514">
    <property type="entry name" value="SGNH_hydro_sf"/>
</dbReference>